<gene>
    <name evidence="1" type="ORF">Scep_025624</name>
</gene>
<dbReference type="PANTHER" id="PTHR34892:SF2">
    <property type="entry name" value="VACUOLAR ATP SYNTHASE CATALYTIC SUBUNIT-RELATED _ V-ATPASE-RELATED _ VACUOLAR PROTON PUMP-LIKE PROTEIN"/>
    <property type="match status" value="1"/>
</dbReference>
<evidence type="ECO:0000313" key="2">
    <source>
        <dbReference type="Proteomes" id="UP001419268"/>
    </source>
</evidence>
<proteinExistence type="predicted"/>
<dbReference type="EMBL" id="JBBNAG010000011">
    <property type="protein sequence ID" value="KAK9094155.1"/>
    <property type="molecule type" value="Genomic_DNA"/>
</dbReference>
<reference evidence="1 2" key="1">
    <citation type="submission" date="2024-01" db="EMBL/GenBank/DDBJ databases">
        <title>Genome assemblies of Stephania.</title>
        <authorList>
            <person name="Yang L."/>
        </authorList>
    </citation>
    <scope>NUCLEOTIDE SEQUENCE [LARGE SCALE GENOMIC DNA]</scope>
    <source>
        <strain evidence="1">JXDWG</strain>
        <tissue evidence="1">Leaf</tissue>
    </source>
</reference>
<dbReference type="PANTHER" id="PTHR34892">
    <property type="entry name" value="VACUOLAR ATP SYNTHASE CATALYTIC SUBUNIT-RELATED / V-ATPASE-RELATED / VACUOLAR PROTON PUMP-LIKE PROTEIN"/>
    <property type="match status" value="1"/>
</dbReference>
<sequence length="115" mass="13011">MSHISDIKLIITDTTIDLSEKAEKDVPTSVLERAHSCHDLLVTLGVPVLTKDTRYTSSDPFPDFTDTFTLAMPFDSREELRMMGDAPLPHVSRQWDGIHVSSFTWEEQVISIAMF</sequence>
<accession>A0AAP0HSL4</accession>
<dbReference type="AlphaFoldDB" id="A0AAP0HSL4"/>
<organism evidence="1 2">
    <name type="scientific">Stephania cephalantha</name>
    <dbReference type="NCBI Taxonomy" id="152367"/>
    <lineage>
        <taxon>Eukaryota</taxon>
        <taxon>Viridiplantae</taxon>
        <taxon>Streptophyta</taxon>
        <taxon>Embryophyta</taxon>
        <taxon>Tracheophyta</taxon>
        <taxon>Spermatophyta</taxon>
        <taxon>Magnoliopsida</taxon>
        <taxon>Ranunculales</taxon>
        <taxon>Menispermaceae</taxon>
        <taxon>Menispermoideae</taxon>
        <taxon>Cissampelideae</taxon>
        <taxon>Stephania</taxon>
    </lineage>
</organism>
<keyword evidence="2" id="KW-1185">Reference proteome</keyword>
<comment type="caution">
    <text evidence="1">The sequence shown here is derived from an EMBL/GenBank/DDBJ whole genome shotgun (WGS) entry which is preliminary data.</text>
</comment>
<evidence type="ECO:0000313" key="1">
    <source>
        <dbReference type="EMBL" id="KAK9094155.1"/>
    </source>
</evidence>
<dbReference type="Proteomes" id="UP001419268">
    <property type="component" value="Unassembled WGS sequence"/>
</dbReference>
<protein>
    <submittedName>
        <fullName evidence="1">Uncharacterized protein</fullName>
    </submittedName>
</protein>
<name>A0AAP0HSL4_9MAGN</name>